<evidence type="ECO:0000313" key="3">
    <source>
        <dbReference type="Proteomes" id="UP000002375"/>
    </source>
</evidence>
<name>D6PSW4_9CAUD</name>
<dbReference type="RefSeq" id="YP_009168580.1">
    <property type="nucleotide sequence ID" value="NC_027990.1"/>
</dbReference>
<evidence type="ECO:0000256" key="1">
    <source>
        <dbReference type="SAM" id="Phobius"/>
    </source>
</evidence>
<keyword evidence="1" id="KW-0812">Transmembrane</keyword>
<evidence type="ECO:0000313" key="2">
    <source>
        <dbReference type="EMBL" id="ADF83455.1"/>
    </source>
</evidence>
<accession>D6PSW4</accession>
<feature type="transmembrane region" description="Helical" evidence="1">
    <location>
        <begin position="20"/>
        <end position="42"/>
    </location>
</feature>
<proteinExistence type="predicted"/>
<protein>
    <submittedName>
        <fullName evidence="2">Uncharacterized protein</fullName>
    </submittedName>
</protein>
<dbReference type="KEGG" id="vg:26040528"/>
<sequence length="157" mass="17553">MVLRLPNNGLKVSLVNSGWNIQSWLTLIAVILSVITLIWSISSNWRSKRRIKKEVNKHMSYLDDAIACLQKAIDPMAYNPWGTTVGELINAKSKLNAFALVSNSHGAAINVDVINNEIDSYLAIGVRADDNNSLVHFKEENIVGMINMLKELKESFE</sequence>
<reference evidence="2 3" key="1">
    <citation type="journal article" date="2011" name="Arch. Virol.">
        <title>Complete nucleotide sequence of the temperate bacteriophage LBR48, a new member of the family Myoviridae.</title>
        <authorList>
            <person name="Jang S.H."/>
            <person name="Yoon B.H."/>
            <person name="Chang H.I."/>
        </authorList>
    </citation>
    <scope>NUCLEOTIDE SEQUENCE [LARGE SCALE GENOMIC DNA]</scope>
</reference>
<keyword evidence="1" id="KW-1133">Transmembrane helix</keyword>
<keyword evidence="3" id="KW-1185">Reference proteome</keyword>
<dbReference type="Proteomes" id="UP000002375">
    <property type="component" value="Segment"/>
</dbReference>
<dbReference type="GeneID" id="26040528"/>
<keyword evidence="1" id="KW-0472">Membrane</keyword>
<organism evidence="2 3">
    <name type="scientific">Lactobacillus phage LBR48</name>
    <dbReference type="NCBI Taxonomy" id="755164"/>
    <lineage>
        <taxon>Viruses</taxon>
        <taxon>Duplodnaviria</taxon>
        <taxon>Heunggongvirae</taxon>
        <taxon>Uroviricota</taxon>
        <taxon>Caudoviricetes</taxon>
        <taxon>Anamdongvirus</taxon>
        <taxon>Anamdongvirus LBR48</taxon>
    </lineage>
</organism>
<dbReference type="EMBL" id="GU967410">
    <property type="protein sequence ID" value="ADF83455.1"/>
    <property type="molecule type" value="Genomic_DNA"/>
</dbReference>